<organism evidence="2 3">
    <name type="scientific">Clytia hemisphaerica</name>
    <dbReference type="NCBI Taxonomy" id="252671"/>
    <lineage>
        <taxon>Eukaryota</taxon>
        <taxon>Metazoa</taxon>
        <taxon>Cnidaria</taxon>
        <taxon>Hydrozoa</taxon>
        <taxon>Hydroidolina</taxon>
        <taxon>Leptothecata</taxon>
        <taxon>Obeliida</taxon>
        <taxon>Clytiidae</taxon>
        <taxon>Clytia</taxon>
    </lineage>
</organism>
<evidence type="ECO:0008006" key="4">
    <source>
        <dbReference type="Google" id="ProtNLM"/>
    </source>
</evidence>
<feature type="chain" id="PRO_5029653101" description="Cnidarian restricted protein" evidence="1">
    <location>
        <begin position="18"/>
        <end position="130"/>
    </location>
</feature>
<accession>A0A7M6DJR8</accession>
<keyword evidence="1" id="KW-0732">Signal</keyword>
<dbReference type="EnsemblMetazoa" id="CLYHEMT013375.3">
    <property type="protein sequence ID" value="CLYHEMP013375.3"/>
    <property type="gene ID" value="CLYHEMG013375"/>
</dbReference>
<evidence type="ECO:0000256" key="1">
    <source>
        <dbReference type="SAM" id="SignalP"/>
    </source>
</evidence>
<evidence type="ECO:0000313" key="3">
    <source>
        <dbReference type="Proteomes" id="UP000594262"/>
    </source>
</evidence>
<sequence length="130" mass="15129">MKCTVLLIAMYFSQINAYFHQLSGSYGKREVKKLKDSNFYDQLRRTTVNNQRDAQLENICRQITVICQQRLPSNSDDIIKQHGSDQNNMVEEIMANDYNIDDITGNEFVLAKVPKSLRSKANNKRLIKKR</sequence>
<reference evidence="2" key="1">
    <citation type="submission" date="2021-01" db="UniProtKB">
        <authorList>
            <consortium name="EnsemblMetazoa"/>
        </authorList>
    </citation>
    <scope>IDENTIFICATION</scope>
</reference>
<dbReference type="AlphaFoldDB" id="A0A7M6DJR8"/>
<protein>
    <recommendedName>
        <fullName evidence="4">Cnidarian restricted protein</fullName>
    </recommendedName>
</protein>
<keyword evidence="3" id="KW-1185">Reference proteome</keyword>
<dbReference type="Proteomes" id="UP000594262">
    <property type="component" value="Unplaced"/>
</dbReference>
<name>A0A7M6DJR8_9CNID</name>
<evidence type="ECO:0000313" key="2">
    <source>
        <dbReference type="EnsemblMetazoa" id="CLYHEMP013375.3"/>
    </source>
</evidence>
<feature type="signal peptide" evidence="1">
    <location>
        <begin position="1"/>
        <end position="17"/>
    </location>
</feature>
<proteinExistence type="predicted"/>